<reference evidence="2 3" key="1">
    <citation type="journal article" date="2018" name="Arch. Microbiol.">
        <title>New insights into the metabolic potential of the phototrophic purple bacterium Rhodopila globiformis DSM 161(T) from its draft genome sequence and evidence for a vanadium-dependent nitrogenase.</title>
        <authorList>
            <person name="Imhoff J.F."/>
            <person name="Rahn T."/>
            <person name="Kunzel S."/>
            <person name="Neulinger S.C."/>
        </authorList>
    </citation>
    <scope>NUCLEOTIDE SEQUENCE [LARGE SCALE GENOMIC DNA]</scope>
    <source>
        <strain evidence="2 3">DSM 16996</strain>
    </source>
</reference>
<gene>
    <name evidence="2" type="ORF">CCR94_17505</name>
</gene>
<proteinExistence type="predicted"/>
<accession>A0A2S6N1K2</accession>
<dbReference type="OrthoDB" id="9801785at2"/>
<dbReference type="AlphaFoldDB" id="A0A2S6N1K2"/>
<name>A0A2S6N1K2_9HYPH</name>
<dbReference type="RefSeq" id="WP_104509142.1">
    <property type="nucleotide sequence ID" value="NZ_JACIGC010000036.1"/>
</dbReference>
<organism evidence="2 3">
    <name type="scientific">Rhodoblastus sphagnicola</name>
    <dbReference type="NCBI Taxonomy" id="333368"/>
    <lineage>
        <taxon>Bacteria</taxon>
        <taxon>Pseudomonadati</taxon>
        <taxon>Pseudomonadota</taxon>
        <taxon>Alphaproteobacteria</taxon>
        <taxon>Hyphomicrobiales</taxon>
        <taxon>Rhodoblastaceae</taxon>
        <taxon>Rhodoblastus</taxon>
    </lineage>
</organism>
<dbReference type="InterPro" id="IPR001509">
    <property type="entry name" value="Epimerase_deHydtase"/>
</dbReference>
<evidence type="ECO:0000259" key="1">
    <source>
        <dbReference type="Pfam" id="PF01370"/>
    </source>
</evidence>
<evidence type="ECO:0000313" key="2">
    <source>
        <dbReference type="EMBL" id="PPQ28492.1"/>
    </source>
</evidence>
<protein>
    <submittedName>
        <fullName evidence="2">Epimerase</fullName>
    </submittedName>
</protein>
<dbReference type="PANTHER" id="PTHR43245">
    <property type="entry name" value="BIFUNCTIONAL POLYMYXIN RESISTANCE PROTEIN ARNA"/>
    <property type="match status" value="1"/>
</dbReference>
<dbReference type="Pfam" id="PF01370">
    <property type="entry name" value="Epimerase"/>
    <property type="match status" value="1"/>
</dbReference>
<keyword evidence="3" id="KW-1185">Reference proteome</keyword>
<feature type="domain" description="NAD-dependent epimerase/dehydratase" evidence="1">
    <location>
        <begin position="4"/>
        <end position="221"/>
    </location>
</feature>
<dbReference type="InterPro" id="IPR050177">
    <property type="entry name" value="Lipid_A_modif_metabolic_enz"/>
</dbReference>
<comment type="caution">
    <text evidence="2">The sequence shown here is derived from an EMBL/GenBank/DDBJ whole genome shotgun (WGS) entry which is preliminary data.</text>
</comment>
<dbReference type="EMBL" id="NHSJ01000107">
    <property type="protein sequence ID" value="PPQ28492.1"/>
    <property type="molecule type" value="Genomic_DNA"/>
</dbReference>
<evidence type="ECO:0000313" key="3">
    <source>
        <dbReference type="Proteomes" id="UP000239089"/>
    </source>
</evidence>
<dbReference type="Gene3D" id="3.40.50.720">
    <property type="entry name" value="NAD(P)-binding Rossmann-like Domain"/>
    <property type="match status" value="1"/>
</dbReference>
<dbReference type="Proteomes" id="UP000239089">
    <property type="component" value="Unassembled WGS sequence"/>
</dbReference>
<dbReference type="InterPro" id="IPR036291">
    <property type="entry name" value="NAD(P)-bd_dom_sf"/>
</dbReference>
<dbReference type="SUPFAM" id="SSF51735">
    <property type="entry name" value="NAD(P)-binding Rossmann-fold domains"/>
    <property type="match status" value="1"/>
</dbReference>
<sequence length="342" mass="37735">MFHLVTGGSGFVGSTIARRLVERGEKVRVYDLWRAEDQPAEVEFVQGDINDRAAVAAAMHGIDCVHHNVALVPLAKAGDRFWTVNVEGTRIALEEAKRAEVKMFAHMSSSAVFGSPEVMPITNDTPRRPIEIYGEAKKAGEDLVLEAQAHGFPASVIRPRTVIGIGRLGIFEILFDWIRDKANIYIIGSGDNLFQFVHAEDIADASIYSCLKHVPGVFNVGAEKFGTLREDLEFLCQHAGTGSKVVSLPTGLTIATLQTLDKVGLSPLGPWHYLTYHKPFHFDSEPAFAALGYRPRYDNRSMLTDSYDWFVNNFDASKVKAGASTHKRPVKQGILRVLKALS</sequence>